<protein>
    <submittedName>
        <fullName evidence="5">Creatinine amidohydrolase</fullName>
        <ecNumber evidence="5">3.5.2.10</ecNumber>
    </submittedName>
</protein>
<evidence type="ECO:0000256" key="3">
    <source>
        <dbReference type="ARBA" id="ARBA00022801"/>
    </source>
</evidence>
<dbReference type="GO" id="GO:0009231">
    <property type="term" value="P:riboflavin biosynthetic process"/>
    <property type="evidence" value="ECO:0007669"/>
    <property type="project" value="TreeGrafter"/>
</dbReference>
<dbReference type="AlphaFoldDB" id="A0A3B1D1Z5"/>
<dbReference type="GO" id="GO:0047789">
    <property type="term" value="F:creatininase activity"/>
    <property type="evidence" value="ECO:0007669"/>
    <property type="project" value="UniProtKB-EC"/>
</dbReference>
<evidence type="ECO:0000313" key="5">
    <source>
        <dbReference type="EMBL" id="VAX36179.1"/>
    </source>
</evidence>
<keyword evidence="4" id="KW-0862">Zinc</keyword>
<reference evidence="5" key="1">
    <citation type="submission" date="2018-06" db="EMBL/GenBank/DDBJ databases">
        <authorList>
            <person name="Zhirakovskaya E."/>
        </authorList>
    </citation>
    <scope>NUCLEOTIDE SEQUENCE</scope>
</reference>
<dbReference type="Pfam" id="PF02633">
    <property type="entry name" value="Creatininase"/>
    <property type="match status" value="1"/>
</dbReference>
<dbReference type="InterPro" id="IPR024087">
    <property type="entry name" value="Creatininase-like_sf"/>
</dbReference>
<dbReference type="SUPFAM" id="SSF102215">
    <property type="entry name" value="Creatininase"/>
    <property type="match status" value="1"/>
</dbReference>
<dbReference type="EC" id="3.5.2.10" evidence="5"/>
<keyword evidence="3 5" id="KW-0378">Hydrolase</keyword>
<evidence type="ECO:0000256" key="1">
    <source>
        <dbReference type="ARBA" id="ARBA00001947"/>
    </source>
</evidence>
<dbReference type="InterPro" id="IPR003785">
    <property type="entry name" value="Creatininase/forma_Hydrolase"/>
</dbReference>
<dbReference type="GO" id="GO:0016811">
    <property type="term" value="F:hydrolase activity, acting on carbon-nitrogen (but not peptide) bonds, in linear amides"/>
    <property type="evidence" value="ECO:0007669"/>
    <property type="project" value="TreeGrafter"/>
</dbReference>
<dbReference type="GO" id="GO:0046872">
    <property type="term" value="F:metal ion binding"/>
    <property type="evidence" value="ECO:0007669"/>
    <property type="project" value="UniProtKB-KW"/>
</dbReference>
<evidence type="ECO:0000256" key="4">
    <source>
        <dbReference type="ARBA" id="ARBA00022833"/>
    </source>
</evidence>
<dbReference type="EMBL" id="UOGL01000037">
    <property type="protein sequence ID" value="VAX36179.1"/>
    <property type="molecule type" value="Genomic_DNA"/>
</dbReference>
<dbReference type="PANTHER" id="PTHR35005:SF1">
    <property type="entry name" value="2-AMINO-5-FORMYLAMINO-6-RIBOSYLAMINOPYRIMIDIN-4(3H)-ONE 5'-MONOPHOSPHATE DEFORMYLASE"/>
    <property type="match status" value="1"/>
</dbReference>
<dbReference type="Gene3D" id="3.40.50.10310">
    <property type="entry name" value="Creatininase"/>
    <property type="match status" value="1"/>
</dbReference>
<comment type="cofactor">
    <cofactor evidence="1">
        <name>Zn(2+)</name>
        <dbReference type="ChEBI" id="CHEBI:29105"/>
    </cofactor>
</comment>
<gene>
    <name evidence="5" type="ORF">MNBD_PLANCTO02-104</name>
</gene>
<name>A0A3B1D1Z5_9ZZZZ</name>
<organism evidence="5">
    <name type="scientific">hydrothermal vent metagenome</name>
    <dbReference type="NCBI Taxonomy" id="652676"/>
    <lineage>
        <taxon>unclassified sequences</taxon>
        <taxon>metagenomes</taxon>
        <taxon>ecological metagenomes</taxon>
    </lineage>
</organism>
<sequence length="262" mass="29246">MRHWILEETNYGYIKENPIEVALLPTGATEPHNLHMPYGTDNFQVIEMASRACEAAYQQGAKVVMLPNLPYGTETNMMEFPFAMNLNPSTILQIFKDLIQSLEKSGIKKLLILNGHGGNGFKPAIRELSAQTNIQLFLCDWMKGLLKEKRSELFEKPGDHADEVETSLGLAFFSNFIAHDSETGKLTADEGSMAAHRFDAVEKGYITISRPWHKLTTNSGAGNPHAASAEKGEKLMQFFVDEISSFLVQLANSDIDETFPFE</sequence>
<dbReference type="PANTHER" id="PTHR35005">
    <property type="entry name" value="3-DEHYDRO-SCYLLO-INOSOSE HYDROLASE"/>
    <property type="match status" value="1"/>
</dbReference>
<proteinExistence type="predicted"/>
<evidence type="ECO:0000256" key="2">
    <source>
        <dbReference type="ARBA" id="ARBA00022723"/>
    </source>
</evidence>
<keyword evidence="2" id="KW-0479">Metal-binding</keyword>
<accession>A0A3B1D1Z5</accession>